<feature type="chain" id="PRO_5004292456" evidence="1">
    <location>
        <begin position="26"/>
        <end position="138"/>
    </location>
</feature>
<reference evidence="2 3" key="1">
    <citation type="journal article" date="2003" name="Proc. Natl. Acad. Sci. U.S.A.">
        <title>Genome sequence of the cyanobacterium Prochlorococcus marinus SS120, a nearly minimal oxyphototrophic genome.</title>
        <authorList>
            <person name="Dufresne A."/>
            <person name="Salanoubat M."/>
            <person name="Partensky F."/>
            <person name="Artiguenave F."/>
            <person name="Axmann I.M."/>
            <person name="Barbe V."/>
            <person name="Duprat S."/>
            <person name="Galperin M.Y."/>
            <person name="Koonin E.V."/>
            <person name="Le Gall F."/>
            <person name="Makarova K.S."/>
            <person name="Ostrowski M."/>
            <person name="Oztas S."/>
            <person name="Robert C."/>
            <person name="Rogozin I.B."/>
            <person name="Scanlan D.J."/>
            <person name="Tandeau de Marsac N."/>
            <person name="Weissenbach J."/>
            <person name="Wincker P."/>
            <person name="Wolf Y.I."/>
            <person name="Hess W.R."/>
        </authorList>
    </citation>
    <scope>NUCLEOTIDE SEQUENCE [LARGE SCALE GENOMIC DNA]</scope>
    <source>
        <strain evidence="3">SARG / CCMP1375 / SS120</strain>
    </source>
</reference>
<evidence type="ECO:0000256" key="1">
    <source>
        <dbReference type="SAM" id="SignalP"/>
    </source>
</evidence>
<evidence type="ECO:0000313" key="2">
    <source>
        <dbReference type="EMBL" id="AAP99687.1"/>
    </source>
</evidence>
<name>Q7VCU7_PROMA</name>
<organism evidence="2 3">
    <name type="scientific">Prochlorococcus marinus (strain SARG / CCMP1375 / SS120)</name>
    <dbReference type="NCBI Taxonomy" id="167539"/>
    <lineage>
        <taxon>Bacteria</taxon>
        <taxon>Bacillati</taxon>
        <taxon>Cyanobacteriota</taxon>
        <taxon>Cyanophyceae</taxon>
        <taxon>Synechococcales</taxon>
        <taxon>Prochlorococcaceae</taxon>
        <taxon>Prochlorococcus</taxon>
    </lineage>
</organism>
<dbReference type="EMBL" id="AE017126">
    <property type="protein sequence ID" value="AAP99687.1"/>
    <property type="molecule type" value="Genomic_DNA"/>
</dbReference>
<dbReference type="eggNOG" id="ENOG5032I23">
    <property type="taxonomic scope" value="Bacteria"/>
</dbReference>
<dbReference type="OrthoDB" id="541203at2"/>
<proteinExistence type="predicted"/>
<dbReference type="RefSeq" id="WP_011124795.1">
    <property type="nucleotide sequence ID" value="NC_005042.1"/>
</dbReference>
<dbReference type="KEGG" id="pma:Pro_0643"/>
<keyword evidence="1" id="KW-0732">Signal</keyword>
<accession>Q7VCU7</accession>
<dbReference type="EnsemblBacteria" id="AAP99687">
    <property type="protein sequence ID" value="AAP99687"/>
    <property type="gene ID" value="Pro_0643"/>
</dbReference>
<dbReference type="AlphaFoldDB" id="Q7VCU7"/>
<keyword evidence="3" id="KW-1185">Reference proteome</keyword>
<protein>
    <submittedName>
        <fullName evidence="2">Uncharacterized protein</fullName>
    </submittedName>
</protein>
<evidence type="ECO:0000313" key="3">
    <source>
        <dbReference type="Proteomes" id="UP000001420"/>
    </source>
</evidence>
<gene>
    <name evidence="2" type="ordered locus">Pro_0643</name>
</gene>
<dbReference type="PATRIC" id="fig|167539.5.peg.667"/>
<sequence>MKSFLVAYFMATIFFLAPVSTFSSAADLPSSVSDISKDFSEKFCTSIGNGMTSEKAGETAAAQLSKGLLFSPVLKEIMSAPKEDLAASLSKNIFDGCGNEIGGTKGELEDYLAQLANKVPNKSTNSLQLPMTRQKPSK</sequence>
<dbReference type="Proteomes" id="UP000001420">
    <property type="component" value="Chromosome"/>
</dbReference>
<dbReference type="HOGENOM" id="CLU_1853434_0_0_3"/>
<feature type="signal peptide" evidence="1">
    <location>
        <begin position="1"/>
        <end position="25"/>
    </location>
</feature>